<evidence type="ECO:0000313" key="6">
    <source>
        <dbReference type="EMBL" id="TCS99344.1"/>
    </source>
</evidence>
<evidence type="ECO:0000256" key="4">
    <source>
        <dbReference type="HAMAP-Rule" id="MF_00682"/>
    </source>
</evidence>
<protein>
    <recommendedName>
        <fullName evidence="4">Co-chaperone protein HscB homolog</fullName>
    </recommendedName>
</protein>
<comment type="caution">
    <text evidence="6">The sequence shown here is derived from an EMBL/GenBank/DDBJ whole genome shotgun (WGS) entry which is preliminary data.</text>
</comment>
<dbReference type="AlphaFoldDB" id="A0A4R3LLB4"/>
<comment type="subunit">
    <text evidence="4">Interacts with HscA and stimulates its ATPase activity.</text>
</comment>
<reference evidence="6 8" key="1">
    <citation type="submission" date="2019-03" db="EMBL/GenBank/DDBJ databases">
        <title>Genomic Encyclopedia of Type Strains, Phase IV (KMG-IV): sequencing the most valuable type-strain genomes for metagenomic binning, comparative biology and taxonomic classification.</title>
        <authorList>
            <person name="Goeker M."/>
        </authorList>
    </citation>
    <scope>NUCLEOTIDE SEQUENCE [LARGE SCALE GENOMIC DNA]</scope>
    <source>
        <strain evidence="6 8">DSM 12034</strain>
    </source>
</reference>
<accession>A0A4R3LLB4</accession>
<dbReference type="GO" id="GO:1990230">
    <property type="term" value="C:iron-sulfur cluster transfer complex"/>
    <property type="evidence" value="ECO:0007669"/>
    <property type="project" value="TreeGrafter"/>
</dbReference>
<dbReference type="PANTHER" id="PTHR14021:SF15">
    <property type="entry name" value="IRON-SULFUR CLUSTER CO-CHAPERONE PROTEIN HSCB"/>
    <property type="match status" value="1"/>
</dbReference>
<evidence type="ECO:0000313" key="7">
    <source>
        <dbReference type="EMBL" id="TSE24171.1"/>
    </source>
</evidence>
<dbReference type="GO" id="GO:0051087">
    <property type="term" value="F:protein-folding chaperone binding"/>
    <property type="evidence" value="ECO:0007669"/>
    <property type="project" value="InterPro"/>
</dbReference>
<gene>
    <name evidence="4 7" type="primary">hscB</name>
    <name evidence="6" type="ORF">EDC36_10221</name>
    <name evidence="7" type="ORF">Tigna_00174</name>
</gene>
<proteinExistence type="inferred from homology"/>
<dbReference type="SMART" id="SM00271">
    <property type="entry name" value="DnaJ"/>
    <property type="match status" value="1"/>
</dbReference>
<dbReference type="EMBL" id="SMAH01000002">
    <property type="protein sequence ID" value="TCS99344.1"/>
    <property type="molecule type" value="Genomic_DNA"/>
</dbReference>
<dbReference type="GO" id="GO:0044571">
    <property type="term" value="P:[2Fe-2S] cluster assembly"/>
    <property type="evidence" value="ECO:0007669"/>
    <property type="project" value="InterPro"/>
</dbReference>
<dbReference type="Gene3D" id="1.10.287.110">
    <property type="entry name" value="DnaJ domain"/>
    <property type="match status" value="1"/>
</dbReference>
<evidence type="ECO:0000256" key="2">
    <source>
        <dbReference type="ARBA" id="ARBA00023186"/>
    </source>
</evidence>
<evidence type="ECO:0000313" key="9">
    <source>
        <dbReference type="Proteomes" id="UP000315577"/>
    </source>
</evidence>
<dbReference type="Pfam" id="PF07743">
    <property type="entry name" value="HSCB_C"/>
    <property type="match status" value="1"/>
</dbReference>
<dbReference type="Proteomes" id="UP000295536">
    <property type="component" value="Unassembled WGS sequence"/>
</dbReference>
<dbReference type="InterPro" id="IPR036869">
    <property type="entry name" value="J_dom_sf"/>
</dbReference>
<evidence type="ECO:0000256" key="1">
    <source>
        <dbReference type="ARBA" id="ARBA00010476"/>
    </source>
</evidence>
<dbReference type="GO" id="GO:0001671">
    <property type="term" value="F:ATPase activator activity"/>
    <property type="evidence" value="ECO:0007669"/>
    <property type="project" value="InterPro"/>
</dbReference>
<dbReference type="InterPro" id="IPR001623">
    <property type="entry name" value="DnaJ_domain"/>
</dbReference>
<keyword evidence="9" id="KW-1185">Reference proteome</keyword>
<reference evidence="7 9" key="2">
    <citation type="submission" date="2019-07" db="EMBL/GenBank/DDBJ databases">
        <title>Tepidimonas ignava SPS-1037 draft genome.</title>
        <authorList>
            <person name="Da Costa M.S."/>
            <person name="Froufe H.J.C."/>
            <person name="Egas C."/>
            <person name="Albuquerque L."/>
        </authorList>
    </citation>
    <scope>NUCLEOTIDE SEQUENCE [LARGE SCALE GENOMIC DNA]</scope>
    <source>
        <strain evidence="7 9">SPS-1037</strain>
    </source>
</reference>
<name>A0A4R3LLB4_9BURK</name>
<comment type="similarity">
    <text evidence="1 4">Belongs to the HscB family.</text>
</comment>
<dbReference type="SUPFAM" id="SSF46565">
    <property type="entry name" value="Chaperone J-domain"/>
    <property type="match status" value="1"/>
</dbReference>
<dbReference type="GO" id="GO:0006457">
    <property type="term" value="P:protein folding"/>
    <property type="evidence" value="ECO:0007669"/>
    <property type="project" value="UniProtKB-UniRule"/>
</dbReference>
<keyword evidence="2 4" id="KW-0143">Chaperone</keyword>
<dbReference type="SUPFAM" id="SSF47144">
    <property type="entry name" value="HSC20 (HSCB), C-terminal oligomerisation domain"/>
    <property type="match status" value="1"/>
</dbReference>
<sequence length="190" mass="20998">MAVASRSASEATLGALQADDFALLGLPRRFALDEAELNQRRQALQRLAHPDRHAAQGAAAQRVAMQWSVRINEAYQRLRDPLRRAAYWCELHGVPVQAESNTAMPADFLAQQMQWREALDDAGGDTNALRALEADVQAERARRLQALAHAIDDAGDAQAAVAQVRALMFIERLLDELHARLHAAAHTEHD</sequence>
<dbReference type="NCBIfam" id="TIGR00714">
    <property type="entry name" value="hscB"/>
    <property type="match status" value="1"/>
</dbReference>
<dbReference type="InterPro" id="IPR009073">
    <property type="entry name" value="HscB_oligo_C"/>
</dbReference>
<dbReference type="HAMAP" id="MF_00682">
    <property type="entry name" value="HscB"/>
    <property type="match status" value="1"/>
</dbReference>
<dbReference type="CDD" id="cd06257">
    <property type="entry name" value="DnaJ"/>
    <property type="match status" value="1"/>
</dbReference>
<dbReference type="PROSITE" id="PS50076">
    <property type="entry name" value="DNAJ_2"/>
    <property type="match status" value="1"/>
</dbReference>
<organism evidence="6 8">
    <name type="scientific">Tepidimonas ignava</name>
    <dbReference type="NCBI Taxonomy" id="114249"/>
    <lineage>
        <taxon>Bacteria</taxon>
        <taxon>Pseudomonadati</taxon>
        <taxon>Pseudomonadota</taxon>
        <taxon>Betaproteobacteria</taxon>
        <taxon>Burkholderiales</taxon>
        <taxon>Tepidimonas</taxon>
    </lineage>
</organism>
<evidence type="ECO:0000256" key="3">
    <source>
        <dbReference type="ARBA" id="ARBA00025596"/>
    </source>
</evidence>
<dbReference type="InterPro" id="IPR004640">
    <property type="entry name" value="HscB"/>
</dbReference>
<dbReference type="Gene3D" id="1.20.1280.20">
    <property type="entry name" value="HscB, C-terminal domain"/>
    <property type="match status" value="1"/>
</dbReference>
<dbReference type="EMBL" id="VJNC01000001">
    <property type="protein sequence ID" value="TSE24171.1"/>
    <property type="molecule type" value="Genomic_DNA"/>
</dbReference>
<evidence type="ECO:0000313" key="8">
    <source>
        <dbReference type="Proteomes" id="UP000295536"/>
    </source>
</evidence>
<dbReference type="Proteomes" id="UP000315577">
    <property type="component" value="Unassembled WGS sequence"/>
</dbReference>
<dbReference type="PANTHER" id="PTHR14021">
    <property type="entry name" value="IRON-SULFUR CLUSTER CO-CHAPERONE PROTEIN HSCB"/>
    <property type="match status" value="1"/>
</dbReference>
<evidence type="ECO:0000259" key="5">
    <source>
        <dbReference type="PROSITE" id="PS50076"/>
    </source>
</evidence>
<dbReference type="GO" id="GO:0051259">
    <property type="term" value="P:protein complex oligomerization"/>
    <property type="evidence" value="ECO:0007669"/>
    <property type="project" value="InterPro"/>
</dbReference>
<dbReference type="InterPro" id="IPR036386">
    <property type="entry name" value="HscB_C_sf"/>
</dbReference>
<feature type="domain" description="J" evidence="5">
    <location>
        <begin position="19"/>
        <end position="91"/>
    </location>
</feature>
<comment type="function">
    <text evidence="3 4">Co-chaperone involved in the maturation of iron-sulfur cluster-containing proteins. Seems to help targeting proteins to be folded toward HscA.</text>
</comment>